<keyword evidence="2 4" id="KW-0863">Zinc-finger</keyword>
<evidence type="ECO:0000313" key="6">
    <source>
        <dbReference type="EMBL" id="CAE0478735.1"/>
    </source>
</evidence>
<keyword evidence="1" id="KW-0479">Metal-binding</keyword>
<evidence type="ECO:0000256" key="2">
    <source>
        <dbReference type="ARBA" id="ARBA00022771"/>
    </source>
</evidence>
<evidence type="ECO:0000256" key="3">
    <source>
        <dbReference type="ARBA" id="ARBA00022833"/>
    </source>
</evidence>
<dbReference type="AlphaFoldDB" id="A0A7S3VGF5"/>
<organism evidence="6">
    <name type="scientific">Chaetoceros debilis</name>
    <dbReference type="NCBI Taxonomy" id="122233"/>
    <lineage>
        <taxon>Eukaryota</taxon>
        <taxon>Sar</taxon>
        <taxon>Stramenopiles</taxon>
        <taxon>Ochrophyta</taxon>
        <taxon>Bacillariophyta</taxon>
        <taxon>Coscinodiscophyceae</taxon>
        <taxon>Chaetocerotophycidae</taxon>
        <taxon>Chaetocerotales</taxon>
        <taxon>Chaetocerotaceae</taxon>
        <taxon>Chaetoceros</taxon>
    </lineage>
</organism>
<dbReference type="Pfam" id="PF01753">
    <property type="entry name" value="zf-MYND"/>
    <property type="match status" value="1"/>
</dbReference>
<keyword evidence="3" id="KW-0862">Zinc</keyword>
<evidence type="ECO:0000256" key="1">
    <source>
        <dbReference type="ARBA" id="ARBA00022723"/>
    </source>
</evidence>
<accession>A0A7S3VGF5</accession>
<feature type="domain" description="MYND-type" evidence="5">
    <location>
        <begin position="132"/>
        <end position="170"/>
    </location>
</feature>
<protein>
    <recommendedName>
        <fullName evidence="5">MYND-type domain-containing protein</fullName>
    </recommendedName>
</protein>
<evidence type="ECO:0000259" key="5">
    <source>
        <dbReference type="PROSITE" id="PS50865"/>
    </source>
</evidence>
<sequence length="353" mass="39992">MDDFMKKFKGEQWNRWMFDSIPMLDNQTPLEAAQTPQGKRKLEELFAIYDENSSGMEGGGGGGMNCNIPTRYAKWKLGFGPGSEVEFAEEEEIFNHAIMNDDGMRTTQRKQRHTKKLEKKKAAIWIPRRCEVPGCSKRGEDVKVCSKCQCAYYCGREHQAEDWKRHKLDCKALKKASDYLQPRSFLPSRELEKYPIGCFPVPSSTNSTEVKAKAGGAKCFVCHSSSLEVDITYTECCNLPVCDNSHEYQMMSYSRDFCQRSHDRYTSCASHCQEEHKGDWRDCVECNNERDGARPFYSTNGFCATPCLENFLPQGSMITFGCDSEGCKNRMIPGHSGVCYNPDGTTVCTSCSD</sequence>
<dbReference type="SUPFAM" id="SSF144232">
    <property type="entry name" value="HIT/MYND zinc finger-like"/>
    <property type="match status" value="1"/>
</dbReference>
<evidence type="ECO:0000256" key="4">
    <source>
        <dbReference type="PROSITE-ProRule" id="PRU00134"/>
    </source>
</evidence>
<dbReference type="GO" id="GO:0008270">
    <property type="term" value="F:zinc ion binding"/>
    <property type="evidence" value="ECO:0007669"/>
    <property type="project" value="UniProtKB-KW"/>
</dbReference>
<dbReference type="InterPro" id="IPR002893">
    <property type="entry name" value="Znf_MYND"/>
</dbReference>
<name>A0A7S3VGF5_9STRA</name>
<proteinExistence type="predicted"/>
<gene>
    <name evidence="6" type="ORF">CDEB00056_LOCUS23588</name>
</gene>
<dbReference type="PROSITE" id="PS50865">
    <property type="entry name" value="ZF_MYND_2"/>
    <property type="match status" value="1"/>
</dbReference>
<dbReference type="EMBL" id="HBIO01030789">
    <property type="protein sequence ID" value="CAE0478735.1"/>
    <property type="molecule type" value="Transcribed_RNA"/>
</dbReference>
<dbReference type="Gene3D" id="6.10.140.2220">
    <property type="match status" value="1"/>
</dbReference>
<reference evidence="6" key="1">
    <citation type="submission" date="2021-01" db="EMBL/GenBank/DDBJ databases">
        <authorList>
            <person name="Corre E."/>
            <person name="Pelletier E."/>
            <person name="Niang G."/>
            <person name="Scheremetjew M."/>
            <person name="Finn R."/>
            <person name="Kale V."/>
            <person name="Holt S."/>
            <person name="Cochrane G."/>
            <person name="Meng A."/>
            <person name="Brown T."/>
            <person name="Cohen L."/>
        </authorList>
    </citation>
    <scope>NUCLEOTIDE SEQUENCE</scope>
    <source>
        <strain evidence="6">MM31A-1</strain>
    </source>
</reference>